<protein>
    <submittedName>
        <fullName evidence="1">Uncharacterized protein</fullName>
    </submittedName>
</protein>
<proteinExistence type="predicted"/>
<comment type="caution">
    <text evidence="1">The sequence shown here is derived from an EMBL/GenBank/DDBJ whole genome shotgun (WGS) entry which is preliminary data.</text>
</comment>
<accession>A0A1J5QDV3</accession>
<sequence length="47" mass="5282">MELALTSKVKRLGYKIFPVDAFLRVLCLSAVALAKEDVSVVQINLRY</sequence>
<dbReference type="AlphaFoldDB" id="A0A1J5QDV3"/>
<reference evidence="1" key="1">
    <citation type="submission" date="2016-10" db="EMBL/GenBank/DDBJ databases">
        <title>Sequence of Gallionella enrichment culture.</title>
        <authorList>
            <person name="Poehlein A."/>
            <person name="Muehling M."/>
            <person name="Daniel R."/>
        </authorList>
    </citation>
    <scope>NUCLEOTIDE SEQUENCE</scope>
</reference>
<evidence type="ECO:0000313" key="1">
    <source>
        <dbReference type="EMBL" id="OIQ78191.1"/>
    </source>
</evidence>
<dbReference type="EMBL" id="MLJW01001451">
    <property type="protein sequence ID" value="OIQ78191.1"/>
    <property type="molecule type" value="Genomic_DNA"/>
</dbReference>
<name>A0A1J5QDV3_9ZZZZ</name>
<gene>
    <name evidence="1" type="ORF">GALL_401100</name>
</gene>
<organism evidence="1">
    <name type="scientific">mine drainage metagenome</name>
    <dbReference type="NCBI Taxonomy" id="410659"/>
    <lineage>
        <taxon>unclassified sequences</taxon>
        <taxon>metagenomes</taxon>
        <taxon>ecological metagenomes</taxon>
    </lineage>
</organism>